<keyword evidence="2" id="KW-0472">Membrane</keyword>
<evidence type="ECO:0000256" key="1">
    <source>
        <dbReference type="SAM" id="MobiDB-lite"/>
    </source>
</evidence>
<gene>
    <name evidence="3" type="ORF">PGQ11_013078</name>
</gene>
<reference evidence="3 4" key="1">
    <citation type="journal article" date="2024" name="IMA Fungus">
        <title>Apiospora arundinis, a panoply of carbohydrate-active enzymes and secondary metabolites.</title>
        <authorList>
            <person name="Sorensen T."/>
            <person name="Petersen C."/>
            <person name="Muurmann A.T."/>
            <person name="Christiansen J.V."/>
            <person name="Brundto M.L."/>
            <person name="Overgaard C.K."/>
            <person name="Boysen A.T."/>
            <person name="Wollenberg R.D."/>
            <person name="Larsen T.O."/>
            <person name="Sorensen J.L."/>
            <person name="Nielsen K.L."/>
            <person name="Sondergaard T.E."/>
        </authorList>
    </citation>
    <scope>NUCLEOTIDE SEQUENCE [LARGE SCALE GENOMIC DNA]</scope>
    <source>
        <strain evidence="3 4">AAU 773</strain>
    </source>
</reference>
<keyword evidence="2" id="KW-1133">Transmembrane helix</keyword>
<sequence length="295" mass="31901">MASTSASTSGSPVAASAPPAAGQQQPGFHAATLPPQRHTHVQMGLQQQQHTFHLTPEMEEGIKAAVAATNPDPASHARKTNNGSAWNVAKYFLRYTILLVAVGIVLAEIIIAIIQRPDMDTAVGVIWGLMVASWHTWRLVRIIKKKGSETITPVSLIIDGLLIVAVVICFGLLLWRLIDGREYNSNWGYGEQQARGVVLLIIMFVVGSWVEHEHEHGHGQNPGGGELAKPAYPAPPPAPPAQIVVHYVQNTCPKCGTQSWPQPGEELNEHIANKGDMQPQAIPLEQLQQLPRAAG</sequence>
<protein>
    <submittedName>
        <fullName evidence="3">Uncharacterized protein</fullName>
    </submittedName>
</protein>
<feature type="transmembrane region" description="Helical" evidence="2">
    <location>
        <begin position="152"/>
        <end position="174"/>
    </location>
</feature>
<accession>A0ABR2I4A0</accession>
<dbReference type="Proteomes" id="UP001390339">
    <property type="component" value="Unassembled WGS sequence"/>
</dbReference>
<keyword evidence="4" id="KW-1185">Reference proteome</keyword>
<feature type="region of interest" description="Disordered" evidence="1">
    <location>
        <begin position="275"/>
        <end position="295"/>
    </location>
</feature>
<evidence type="ECO:0000256" key="2">
    <source>
        <dbReference type="SAM" id="Phobius"/>
    </source>
</evidence>
<organism evidence="3 4">
    <name type="scientific">Apiospora arundinis</name>
    <dbReference type="NCBI Taxonomy" id="335852"/>
    <lineage>
        <taxon>Eukaryota</taxon>
        <taxon>Fungi</taxon>
        <taxon>Dikarya</taxon>
        <taxon>Ascomycota</taxon>
        <taxon>Pezizomycotina</taxon>
        <taxon>Sordariomycetes</taxon>
        <taxon>Xylariomycetidae</taxon>
        <taxon>Amphisphaeriales</taxon>
        <taxon>Apiosporaceae</taxon>
        <taxon>Apiospora</taxon>
    </lineage>
</organism>
<dbReference type="EMBL" id="JAPCWZ010000007">
    <property type="protein sequence ID" value="KAK8857166.1"/>
    <property type="molecule type" value="Genomic_DNA"/>
</dbReference>
<evidence type="ECO:0000313" key="4">
    <source>
        <dbReference type="Proteomes" id="UP001390339"/>
    </source>
</evidence>
<comment type="caution">
    <text evidence="3">The sequence shown here is derived from an EMBL/GenBank/DDBJ whole genome shotgun (WGS) entry which is preliminary data.</text>
</comment>
<feature type="region of interest" description="Disordered" evidence="1">
    <location>
        <begin position="214"/>
        <end position="233"/>
    </location>
</feature>
<feature type="transmembrane region" description="Helical" evidence="2">
    <location>
        <begin position="121"/>
        <end position="140"/>
    </location>
</feature>
<keyword evidence="2" id="KW-0812">Transmembrane</keyword>
<evidence type="ECO:0000313" key="3">
    <source>
        <dbReference type="EMBL" id="KAK8857166.1"/>
    </source>
</evidence>
<feature type="transmembrane region" description="Helical" evidence="2">
    <location>
        <begin position="92"/>
        <end position="115"/>
    </location>
</feature>
<name>A0ABR2I4A0_9PEZI</name>
<feature type="region of interest" description="Disordered" evidence="1">
    <location>
        <begin position="1"/>
        <end position="32"/>
    </location>
</feature>
<feature type="compositionally biased region" description="Low complexity" evidence="1">
    <location>
        <begin position="1"/>
        <end position="27"/>
    </location>
</feature>
<proteinExistence type="predicted"/>